<keyword evidence="2" id="KW-1185">Reference proteome</keyword>
<feature type="transmembrane region" description="Helical" evidence="1">
    <location>
        <begin position="32"/>
        <end position="52"/>
    </location>
</feature>
<evidence type="ECO:0000313" key="3">
    <source>
        <dbReference type="RefSeq" id="XP_070850789.1"/>
    </source>
</evidence>
<evidence type="ECO:0000313" key="2">
    <source>
        <dbReference type="Proteomes" id="UP001652628"/>
    </source>
</evidence>
<feature type="transmembrane region" description="Helical" evidence="1">
    <location>
        <begin position="96"/>
        <end position="115"/>
    </location>
</feature>
<dbReference type="GeneID" id="118877058"/>
<keyword evidence="1" id="KW-0472">Membrane</keyword>
<reference evidence="3" key="1">
    <citation type="submission" date="2025-08" db="UniProtKB">
        <authorList>
            <consortium name="RefSeq"/>
        </authorList>
    </citation>
    <scope>IDENTIFICATION</scope>
</reference>
<gene>
    <name evidence="3" type="primary">LOC118877058</name>
</gene>
<feature type="transmembrane region" description="Helical" evidence="1">
    <location>
        <begin position="7"/>
        <end position="26"/>
    </location>
</feature>
<evidence type="ECO:0000256" key="1">
    <source>
        <dbReference type="SAM" id="Phobius"/>
    </source>
</evidence>
<dbReference type="Proteomes" id="UP001652628">
    <property type="component" value="Chromosome 2R"/>
</dbReference>
<name>A0ABM4TLE3_DROSZ</name>
<protein>
    <submittedName>
        <fullName evidence="3">Uncharacterized protein</fullName>
    </submittedName>
</protein>
<sequence length="120" mass="13886">MCRKDKAHIWFIIVGIVCVATLIGLLRYVFNLSTFDIIFLAPIVLVIGFAYTIKLMVDVEYIHLALLAILAIPLSCMFLFVFKLQKFVKDWRSSRIFWKIGNILFLTFLIGKKLICILDI</sequence>
<accession>A0ABM4TLE3</accession>
<dbReference type="RefSeq" id="XP_070850789.1">
    <property type="nucleotide sequence ID" value="XM_070994688.1"/>
</dbReference>
<proteinExistence type="predicted"/>
<organism evidence="2 3">
    <name type="scientific">Drosophila suzukii</name>
    <name type="common">Spotted-wing drosophila fruit fly</name>
    <dbReference type="NCBI Taxonomy" id="28584"/>
    <lineage>
        <taxon>Eukaryota</taxon>
        <taxon>Metazoa</taxon>
        <taxon>Ecdysozoa</taxon>
        <taxon>Arthropoda</taxon>
        <taxon>Hexapoda</taxon>
        <taxon>Insecta</taxon>
        <taxon>Pterygota</taxon>
        <taxon>Neoptera</taxon>
        <taxon>Endopterygota</taxon>
        <taxon>Diptera</taxon>
        <taxon>Brachycera</taxon>
        <taxon>Muscomorpha</taxon>
        <taxon>Ephydroidea</taxon>
        <taxon>Drosophilidae</taxon>
        <taxon>Drosophila</taxon>
        <taxon>Sophophora</taxon>
    </lineage>
</organism>
<keyword evidence="1" id="KW-0812">Transmembrane</keyword>
<keyword evidence="1" id="KW-1133">Transmembrane helix</keyword>
<feature type="transmembrane region" description="Helical" evidence="1">
    <location>
        <begin position="64"/>
        <end position="84"/>
    </location>
</feature>